<feature type="transmembrane region" description="Helical" evidence="6">
    <location>
        <begin position="57"/>
        <end position="76"/>
    </location>
</feature>
<dbReference type="STRING" id="460384.SAMN05216313_11347"/>
<feature type="domain" description="Citrate transporter-like" evidence="7">
    <location>
        <begin position="15"/>
        <end position="380"/>
    </location>
</feature>
<organism evidence="8 9">
    <name type="scientific">Enterocloster lavalensis</name>
    <dbReference type="NCBI Taxonomy" id="460384"/>
    <lineage>
        <taxon>Bacteria</taxon>
        <taxon>Bacillati</taxon>
        <taxon>Bacillota</taxon>
        <taxon>Clostridia</taxon>
        <taxon>Lachnospirales</taxon>
        <taxon>Lachnospiraceae</taxon>
        <taxon>Enterocloster</taxon>
    </lineage>
</organism>
<evidence type="ECO:0000256" key="2">
    <source>
        <dbReference type="ARBA" id="ARBA00022448"/>
    </source>
</evidence>
<feature type="transmembrane region" description="Helical" evidence="6">
    <location>
        <begin position="411"/>
        <end position="434"/>
    </location>
</feature>
<feature type="transmembrane region" description="Helical" evidence="6">
    <location>
        <begin position="257"/>
        <end position="274"/>
    </location>
</feature>
<comment type="subcellular location">
    <subcellularLocation>
        <location evidence="1">Membrane</location>
        <topology evidence="1">Multi-pass membrane protein</topology>
    </subcellularLocation>
</comment>
<dbReference type="InterPro" id="IPR004680">
    <property type="entry name" value="Cit_transptr-like_dom"/>
</dbReference>
<evidence type="ECO:0000259" key="7">
    <source>
        <dbReference type="Pfam" id="PF03600"/>
    </source>
</evidence>
<reference evidence="9" key="1">
    <citation type="submission" date="2016-10" db="EMBL/GenBank/DDBJ databases">
        <authorList>
            <person name="Varghese N."/>
            <person name="Submissions S."/>
        </authorList>
    </citation>
    <scope>NUCLEOTIDE SEQUENCE [LARGE SCALE GENOMIC DNA]</scope>
    <source>
        <strain evidence="9">NLAE-zl-G277</strain>
    </source>
</reference>
<dbReference type="InterPro" id="IPR014738">
    <property type="entry name" value="Citrate_transporter"/>
</dbReference>
<evidence type="ECO:0000256" key="4">
    <source>
        <dbReference type="ARBA" id="ARBA00022989"/>
    </source>
</evidence>
<dbReference type="EMBL" id="FOIM01000013">
    <property type="protein sequence ID" value="SET74925.1"/>
    <property type="molecule type" value="Genomic_DNA"/>
</dbReference>
<keyword evidence="5 6" id="KW-0472">Membrane</keyword>
<protein>
    <submittedName>
        <fullName evidence="8">Citrate-Mg2+:H+ or citrate-Ca2+:H+ symporter, CitMHS family</fullName>
    </submittedName>
</protein>
<feature type="transmembrane region" description="Helical" evidence="6">
    <location>
        <begin position="318"/>
        <end position="344"/>
    </location>
</feature>
<feature type="transmembrane region" description="Helical" evidence="6">
    <location>
        <begin position="351"/>
        <end position="368"/>
    </location>
</feature>
<evidence type="ECO:0000256" key="5">
    <source>
        <dbReference type="ARBA" id="ARBA00023136"/>
    </source>
</evidence>
<dbReference type="GO" id="GO:0016020">
    <property type="term" value="C:membrane"/>
    <property type="evidence" value="ECO:0007669"/>
    <property type="project" value="UniProtKB-SubCell"/>
</dbReference>
<keyword evidence="3 6" id="KW-0812">Transmembrane</keyword>
<proteinExistence type="predicted"/>
<dbReference type="Proteomes" id="UP000198508">
    <property type="component" value="Unassembled WGS sequence"/>
</dbReference>
<feature type="transmembrane region" description="Helical" evidence="6">
    <location>
        <begin position="374"/>
        <end position="399"/>
    </location>
</feature>
<evidence type="ECO:0000313" key="8">
    <source>
        <dbReference type="EMBL" id="SET74925.1"/>
    </source>
</evidence>
<dbReference type="GO" id="GO:0015137">
    <property type="term" value="F:citrate transmembrane transporter activity"/>
    <property type="evidence" value="ECO:0007669"/>
    <property type="project" value="InterPro"/>
</dbReference>
<feature type="transmembrane region" description="Helical" evidence="6">
    <location>
        <begin position="6"/>
        <end position="21"/>
    </location>
</feature>
<keyword evidence="2" id="KW-0813">Transport</keyword>
<keyword evidence="9" id="KW-1185">Reference proteome</keyword>
<dbReference type="Pfam" id="PF03600">
    <property type="entry name" value="CitMHS"/>
    <property type="match status" value="1"/>
</dbReference>
<feature type="transmembrane region" description="Helical" evidence="6">
    <location>
        <begin position="286"/>
        <end position="306"/>
    </location>
</feature>
<name>A0A1I0GUP3_9FIRM</name>
<feature type="transmembrane region" description="Helical" evidence="6">
    <location>
        <begin position="28"/>
        <end position="51"/>
    </location>
</feature>
<dbReference type="GeneID" id="93280572"/>
<evidence type="ECO:0000256" key="6">
    <source>
        <dbReference type="SAM" id="Phobius"/>
    </source>
</evidence>
<dbReference type="AlphaFoldDB" id="A0A1I0GUP3"/>
<dbReference type="NCBIfam" id="TIGR00784">
    <property type="entry name" value="citMHS"/>
    <property type="match status" value="1"/>
</dbReference>
<feature type="transmembrane region" description="Helical" evidence="6">
    <location>
        <begin position="88"/>
        <end position="108"/>
    </location>
</feature>
<feature type="transmembrane region" description="Helical" evidence="6">
    <location>
        <begin position="138"/>
        <end position="158"/>
    </location>
</feature>
<dbReference type="RefSeq" id="WP_092364604.1">
    <property type="nucleotide sequence ID" value="NZ_CABJCG010000002.1"/>
</dbReference>
<sequence length="435" mass="46614">MLLAITGFVMIGLLMFFLLKGKAIPMTLFVVLPILGAVINGYGLTDIAGFIKDGVSTTWSMAALFVFVVTYFGIMTDVGMFDKLVQKLIRIADGHVLGIFLVVVLIATLGHLDGNSPTTYLIAIPALLPLCKKLNIRISAIMAVCCSVITVMNLVPWGGVLNRQSVTLAMDSGLLWRAYLPMQIFGWFCCVGLAVVMSRIEVRRGAGKVAVLAAGESAEAAADPEVLALQRPKLLWYNVILTVAVFVLLFKTSLPNYSIFMMGCVLALAVNYPNPKDQEARLAAHAPKVISLVATVLSAGVMVGVLNNTGMIVAMAELIIHILPDFLCAHLHLVFAFFGGFIGLAVSPDPLYYGILPVLIEVCAQYGIPAQSVAIAFGIGADSCFTLAPVIASTYLGLAVSGLSLKEHMRFSFFPLWIVGLLMIAFGCVMGYIVI</sequence>
<evidence type="ECO:0000313" key="9">
    <source>
        <dbReference type="Proteomes" id="UP000198508"/>
    </source>
</evidence>
<evidence type="ECO:0000256" key="1">
    <source>
        <dbReference type="ARBA" id="ARBA00004141"/>
    </source>
</evidence>
<feature type="transmembrane region" description="Helical" evidence="6">
    <location>
        <begin position="178"/>
        <end position="198"/>
    </location>
</feature>
<accession>A0A1I0GUP3</accession>
<evidence type="ECO:0000256" key="3">
    <source>
        <dbReference type="ARBA" id="ARBA00022692"/>
    </source>
</evidence>
<gene>
    <name evidence="8" type="ORF">SAMN05216313_11347</name>
</gene>
<keyword evidence="4 6" id="KW-1133">Transmembrane helix</keyword>